<comment type="caution">
    <text evidence="1">The sequence shown here is derived from an EMBL/GenBank/DDBJ whole genome shotgun (WGS) entry which is preliminary data.</text>
</comment>
<organism evidence="1">
    <name type="scientific">Tanacetum cinerariifolium</name>
    <name type="common">Dalmatian daisy</name>
    <name type="synonym">Chrysanthemum cinerariifolium</name>
    <dbReference type="NCBI Taxonomy" id="118510"/>
    <lineage>
        <taxon>Eukaryota</taxon>
        <taxon>Viridiplantae</taxon>
        <taxon>Streptophyta</taxon>
        <taxon>Embryophyta</taxon>
        <taxon>Tracheophyta</taxon>
        <taxon>Spermatophyta</taxon>
        <taxon>Magnoliopsida</taxon>
        <taxon>eudicotyledons</taxon>
        <taxon>Gunneridae</taxon>
        <taxon>Pentapetalae</taxon>
        <taxon>asterids</taxon>
        <taxon>campanulids</taxon>
        <taxon>Asterales</taxon>
        <taxon>Asteraceae</taxon>
        <taxon>Asteroideae</taxon>
        <taxon>Anthemideae</taxon>
        <taxon>Anthemidinae</taxon>
        <taxon>Tanacetum</taxon>
    </lineage>
</organism>
<dbReference type="EMBL" id="BKCJ010094856">
    <property type="protein sequence ID" value="GEX20048.1"/>
    <property type="molecule type" value="Genomic_DNA"/>
</dbReference>
<proteinExistence type="predicted"/>
<dbReference type="AlphaFoldDB" id="A0A699H2Y2"/>
<evidence type="ECO:0000313" key="1">
    <source>
        <dbReference type="EMBL" id="GEX20048.1"/>
    </source>
</evidence>
<gene>
    <name evidence="1" type="ORF">Tci_292023</name>
</gene>
<reference evidence="1" key="1">
    <citation type="journal article" date="2019" name="Sci. Rep.">
        <title>Draft genome of Tanacetum cinerariifolium, the natural source of mosquito coil.</title>
        <authorList>
            <person name="Yamashiro T."/>
            <person name="Shiraishi A."/>
            <person name="Satake H."/>
            <person name="Nakayama K."/>
        </authorList>
    </citation>
    <scope>NUCLEOTIDE SEQUENCE</scope>
</reference>
<sequence length="245" mass="27557">MALHPKWRANVTAIEESKDLTSLSFDELIGNLKVHEMIFKKDSVIVKAKVKRKSLALKAKKESSDDECSTSGSEDEEYTMAIRDFKEFFKRKGSWSDSGKEDDEKIQDETCLVAQEPNEVCSEPFYFNDENSAIDNLALDNEYQVLHLYLADKPKDNTLTGSVPDQDGASCYAYGVLESSGYAGSRIDHYAFLVLSWRTYVVSSLLDTAYSSNFQNSSNIFVLVPELRLFASSLQVTPKLLHLST</sequence>
<protein>
    <submittedName>
        <fullName evidence="1">Zf-CCHC domain-containing protein/UBN2 domain-containing protein</fullName>
    </submittedName>
</protein>
<name>A0A699H2Y2_TANCI</name>
<accession>A0A699H2Y2</accession>